<dbReference type="SUPFAM" id="SSF46689">
    <property type="entry name" value="Homeodomain-like"/>
    <property type="match status" value="1"/>
</dbReference>
<dbReference type="Pfam" id="PF13481">
    <property type="entry name" value="AAA_25"/>
    <property type="match status" value="1"/>
</dbReference>
<evidence type="ECO:0000313" key="1">
    <source>
        <dbReference type="EMBL" id="GMQ28026.1"/>
    </source>
</evidence>
<proteinExistence type="predicted"/>
<accession>A0ABQ6PJ94</accession>
<reference evidence="1 2" key="1">
    <citation type="submission" date="2023-08" db="EMBL/GenBank/DDBJ databases">
        <title>Draft genome sequence of Algoriphagus confluentis.</title>
        <authorList>
            <person name="Takatani N."/>
            <person name="Hosokawa M."/>
            <person name="Sawabe T."/>
        </authorList>
    </citation>
    <scope>NUCLEOTIDE SEQUENCE [LARGE SCALE GENOMIC DNA]</scope>
    <source>
        <strain evidence="1 2">NBRC 111222</strain>
    </source>
</reference>
<sequence>MIPSIENTNSNNHYSGEFLIIKSANEWMDEAKGRPIPKKIFGQFWYEEELCILFADTNQGKSLLAVQIIDSVSKGIPTLGLEMELKPSKVIYFDLELTSKQFEMRYAQYDREKDELYDHFEFSDLFLRAEINPYGFDETFEEYESFLFKEIEIQASKSGAKILVIDNLSCVISDNEKARNTTPFLIRLNNLKKIHGWSILLIAHTPKRNLFAPISRNDIQGSKSFINLIDSCFAVGESQRDPSIKYLKQIKVRYGAFKYPSENVLVCKIGKDSNFSSFKFLHFGKESDHLKQLNPVDKSQLRNKALELKNEGHSNVKIAQELGVSEGAVRKWLKQIEVDEEPQS</sequence>
<organism evidence="1 2">
    <name type="scientific">Algoriphagus confluentis</name>
    <dbReference type="NCBI Taxonomy" id="1697556"/>
    <lineage>
        <taxon>Bacteria</taxon>
        <taxon>Pseudomonadati</taxon>
        <taxon>Bacteroidota</taxon>
        <taxon>Cytophagia</taxon>
        <taxon>Cytophagales</taxon>
        <taxon>Cyclobacteriaceae</taxon>
        <taxon>Algoriphagus</taxon>
    </lineage>
</organism>
<dbReference type="EMBL" id="BTPD01000002">
    <property type="protein sequence ID" value="GMQ28026.1"/>
    <property type="molecule type" value="Genomic_DNA"/>
</dbReference>
<keyword evidence="2" id="KW-1185">Reference proteome</keyword>
<dbReference type="SUPFAM" id="SSF52540">
    <property type="entry name" value="P-loop containing nucleoside triphosphate hydrolases"/>
    <property type="match status" value="1"/>
</dbReference>
<gene>
    <name evidence="1" type="ORF">Aconfl_06690</name>
</gene>
<dbReference type="InterPro" id="IPR009057">
    <property type="entry name" value="Homeodomain-like_sf"/>
</dbReference>
<evidence type="ECO:0000313" key="2">
    <source>
        <dbReference type="Proteomes" id="UP001338309"/>
    </source>
</evidence>
<dbReference type="InterPro" id="IPR027417">
    <property type="entry name" value="P-loop_NTPase"/>
</dbReference>
<dbReference type="Proteomes" id="UP001338309">
    <property type="component" value="Unassembled WGS sequence"/>
</dbReference>
<name>A0ABQ6PJ94_9BACT</name>
<dbReference type="Gene3D" id="1.10.10.60">
    <property type="entry name" value="Homeodomain-like"/>
    <property type="match status" value="1"/>
</dbReference>
<comment type="caution">
    <text evidence="1">The sequence shown here is derived from an EMBL/GenBank/DDBJ whole genome shotgun (WGS) entry which is preliminary data.</text>
</comment>
<dbReference type="Gene3D" id="3.40.50.300">
    <property type="entry name" value="P-loop containing nucleotide triphosphate hydrolases"/>
    <property type="match status" value="1"/>
</dbReference>
<protein>
    <submittedName>
        <fullName evidence="1">AAA family ATPase</fullName>
    </submittedName>
</protein>
<dbReference type="RefSeq" id="WP_338222822.1">
    <property type="nucleotide sequence ID" value="NZ_BTPD01000002.1"/>
</dbReference>